<dbReference type="PANTHER" id="PTHR39606:SF1">
    <property type="entry name" value="CELL SURFACE PROTEIN"/>
    <property type="match status" value="1"/>
</dbReference>
<organism evidence="2 3">
    <name type="scientific">Cochliobolus carbonum (strain 26-R-13)</name>
    <name type="common">Maize leaf spot fungus</name>
    <name type="synonym">Bipolaris zeicola</name>
    <dbReference type="NCBI Taxonomy" id="930089"/>
    <lineage>
        <taxon>Eukaryota</taxon>
        <taxon>Fungi</taxon>
        <taxon>Dikarya</taxon>
        <taxon>Ascomycota</taxon>
        <taxon>Pezizomycotina</taxon>
        <taxon>Dothideomycetes</taxon>
        <taxon>Pleosporomycetidae</taxon>
        <taxon>Pleosporales</taxon>
        <taxon>Pleosporineae</taxon>
        <taxon>Pleosporaceae</taxon>
        <taxon>Bipolaris</taxon>
    </lineage>
</organism>
<feature type="compositionally biased region" description="Basic and acidic residues" evidence="1">
    <location>
        <begin position="127"/>
        <end position="140"/>
    </location>
</feature>
<dbReference type="Proteomes" id="UP000053841">
    <property type="component" value="Unassembled WGS sequence"/>
</dbReference>
<feature type="compositionally biased region" description="Polar residues" evidence="1">
    <location>
        <begin position="110"/>
        <end position="124"/>
    </location>
</feature>
<dbReference type="KEGG" id="bze:COCCADRAFT_24852"/>
<accession>W6YAT4</accession>
<dbReference type="eggNOG" id="ENOG502QY45">
    <property type="taxonomic scope" value="Eukaryota"/>
</dbReference>
<dbReference type="RefSeq" id="XP_007710563.1">
    <property type="nucleotide sequence ID" value="XM_007712373.1"/>
</dbReference>
<sequence>MTGAHSGSGLGDAIRKGVNMVHGTGEAIRGNAMSMVDEASGDQASAVKNQEIANKGVDEWDRGYRGHATSAGVAPTNTTSTSTNYGPHDSNIGNKLDPRFDSDTDHRGTATGSTNAGPHSTNVGNKLDPRFDSDQDHRADPTSTIGADLHTFLPLQQTDGTDDKEIIWNLSNGLKDTYHVSHKHQHGPNPPHEHRGSIGALSGLEAANKLDPIFPVGPDAESMKYTDHANIHRLRGSISGASGLQAAQKLDPPIFEPAHASDEVLARGPGHNQPEPSYYHPKPTYKSNFAKSLDRGVGVERLQQPDSATKGSRANPIEHIAGSGTTKGETGSVPGTQKSEPR</sequence>
<dbReference type="GeneID" id="19145698"/>
<reference evidence="2 3" key="1">
    <citation type="journal article" date="2013" name="PLoS Genet.">
        <title>Comparative genome structure, secondary metabolite, and effector coding capacity across Cochliobolus pathogens.</title>
        <authorList>
            <person name="Condon B.J."/>
            <person name="Leng Y."/>
            <person name="Wu D."/>
            <person name="Bushley K.E."/>
            <person name="Ohm R.A."/>
            <person name="Otillar R."/>
            <person name="Martin J."/>
            <person name="Schackwitz W."/>
            <person name="Grimwood J."/>
            <person name="MohdZainudin N."/>
            <person name="Xue C."/>
            <person name="Wang R."/>
            <person name="Manning V.A."/>
            <person name="Dhillon B."/>
            <person name="Tu Z.J."/>
            <person name="Steffenson B.J."/>
            <person name="Salamov A."/>
            <person name="Sun H."/>
            <person name="Lowry S."/>
            <person name="LaButti K."/>
            <person name="Han J."/>
            <person name="Copeland A."/>
            <person name="Lindquist E."/>
            <person name="Barry K."/>
            <person name="Schmutz J."/>
            <person name="Baker S.E."/>
            <person name="Ciuffetti L.M."/>
            <person name="Grigoriev I.V."/>
            <person name="Zhong S."/>
            <person name="Turgeon B.G."/>
        </authorList>
    </citation>
    <scope>NUCLEOTIDE SEQUENCE [LARGE SCALE GENOMIC DNA]</scope>
    <source>
        <strain evidence="2 3">26-R-13</strain>
    </source>
</reference>
<dbReference type="EMBL" id="KI964580">
    <property type="protein sequence ID" value="EUC35078.1"/>
    <property type="molecule type" value="Genomic_DNA"/>
</dbReference>
<gene>
    <name evidence="2" type="ORF">COCCADRAFT_24852</name>
</gene>
<keyword evidence="3" id="KW-1185">Reference proteome</keyword>
<dbReference type="HOGENOM" id="CLU_767616_0_0_1"/>
<dbReference type="PANTHER" id="PTHR39606">
    <property type="entry name" value="SURFACE PROTEIN, PUTATIVE-RELATED"/>
    <property type="match status" value="1"/>
</dbReference>
<name>W6YAT4_COCC2</name>
<feature type="compositionally biased region" description="Polar residues" evidence="1">
    <location>
        <begin position="323"/>
        <end position="342"/>
    </location>
</feature>
<proteinExistence type="predicted"/>
<protein>
    <submittedName>
        <fullName evidence="2">Uncharacterized protein</fullName>
    </submittedName>
</protein>
<dbReference type="STRING" id="930089.W6YAT4"/>
<evidence type="ECO:0000256" key="1">
    <source>
        <dbReference type="SAM" id="MobiDB-lite"/>
    </source>
</evidence>
<evidence type="ECO:0000313" key="3">
    <source>
        <dbReference type="Proteomes" id="UP000053841"/>
    </source>
</evidence>
<feature type="region of interest" description="Disordered" evidence="1">
    <location>
        <begin position="65"/>
        <end position="145"/>
    </location>
</feature>
<evidence type="ECO:0000313" key="2">
    <source>
        <dbReference type="EMBL" id="EUC35078.1"/>
    </source>
</evidence>
<feature type="compositionally biased region" description="Polar residues" evidence="1">
    <location>
        <begin position="75"/>
        <end position="85"/>
    </location>
</feature>
<feature type="region of interest" description="Disordered" evidence="1">
    <location>
        <begin position="264"/>
        <end position="342"/>
    </location>
</feature>
<dbReference type="AlphaFoldDB" id="W6YAT4"/>
<dbReference type="OrthoDB" id="2590867at2759"/>
<feature type="compositionally biased region" description="Basic and acidic residues" evidence="1">
    <location>
        <begin position="96"/>
        <end position="108"/>
    </location>
</feature>